<evidence type="ECO:0000256" key="9">
    <source>
        <dbReference type="ARBA" id="ARBA00023219"/>
    </source>
</evidence>
<keyword evidence="6" id="KW-0946">Virion</keyword>
<evidence type="ECO:0000256" key="5">
    <source>
        <dbReference type="ARBA" id="ARBA00022612"/>
    </source>
</evidence>
<keyword evidence="3" id="KW-1244">Viral short tail ejection system</keyword>
<evidence type="ECO:0000313" key="12">
    <source>
        <dbReference type="Proteomes" id="UP000221958"/>
    </source>
</evidence>
<evidence type="ECO:0000256" key="1">
    <source>
        <dbReference type="ARBA" id="ARBA00003421"/>
    </source>
</evidence>
<evidence type="ECO:0000256" key="8">
    <source>
        <dbReference type="ARBA" id="ARBA00023009"/>
    </source>
</evidence>
<dbReference type="Pfam" id="PF12236">
    <property type="entry name" value="Head-tail_con"/>
    <property type="match status" value="1"/>
</dbReference>
<dbReference type="EMBL" id="KY117485">
    <property type="protein sequence ID" value="APU03179.1"/>
    <property type="molecule type" value="Genomic_DNA"/>
</dbReference>
<name>A0A1L7DS55_9CAUD</name>
<evidence type="ECO:0000256" key="10">
    <source>
        <dbReference type="ARBA" id="ARBA00023296"/>
    </source>
</evidence>
<keyword evidence="12" id="KW-1185">Reference proteome</keyword>
<keyword evidence="7" id="KW-0118">Viral capsid assembly</keyword>
<keyword evidence="4" id="KW-1162">Viral penetration into host cytoplasm</keyword>
<evidence type="ECO:0000256" key="2">
    <source>
        <dbReference type="ARBA" id="ARBA00004328"/>
    </source>
</evidence>
<dbReference type="InterPro" id="IPR020991">
    <property type="entry name" value="Connector_podovirus"/>
</dbReference>
<gene>
    <name evidence="11" type="ORF">phiAp1_38</name>
</gene>
<dbReference type="GO" id="GO:0099002">
    <property type="term" value="P:symbiont genome ejection through host cell envelope, short tail mechanism"/>
    <property type="evidence" value="ECO:0007669"/>
    <property type="project" value="UniProtKB-KW"/>
</dbReference>
<keyword evidence="5" id="KW-1188">Viral release from host cell</keyword>
<proteinExistence type="predicted"/>
<protein>
    <submittedName>
        <fullName evidence="11">Head-tail connector protein</fullName>
    </submittedName>
</protein>
<organism evidence="11 12">
    <name type="scientific">Ralstonia phage phiAp1</name>
    <dbReference type="NCBI Taxonomy" id="2783867"/>
    <lineage>
        <taxon>Viruses</taxon>
        <taxon>Duplodnaviria</taxon>
        <taxon>Heunggongvirae</taxon>
        <taxon>Uroviricota</taxon>
        <taxon>Caudoviricetes</taxon>
        <taxon>Autographivirales</taxon>
        <taxon>Autoscriptoviridae</taxon>
        <taxon>Ayakvirus</taxon>
        <taxon>Ayakvirus Ap1</taxon>
    </lineage>
</organism>
<keyword evidence="9" id="KW-0231">Viral genome packaging</keyword>
<keyword evidence="8" id="KW-1171">Viral genome ejection through host cell envelope</keyword>
<keyword evidence="10" id="KW-1160">Virus entry into host cell</keyword>
<comment type="function">
    <text evidence="1">Forms the portal vertex of the capsid. This portal plays critical roles in head assembly, genome packaging, neck/tail attachment, and genome ejection. The portal protein multimerizes as a single ring-shaped homododecamer arranged around a central channel.</text>
</comment>
<evidence type="ECO:0000256" key="7">
    <source>
        <dbReference type="ARBA" id="ARBA00022950"/>
    </source>
</evidence>
<evidence type="ECO:0000256" key="6">
    <source>
        <dbReference type="ARBA" id="ARBA00022844"/>
    </source>
</evidence>
<reference evidence="12" key="1">
    <citation type="submission" date="2016-11" db="EMBL/GenBank/DDBJ databases">
        <authorList>
            <person name="Xavier A.S."/>
            <person name="Silva F.P."/>
            <person name="Vidigal P.M.P."/>
            <person name="Lima T.T.M."/>
            <person name="Souza F.O."/>
            <person name="Alfenas-Zerbini P."/>
        </authorList>
    </citation>
    <scope>NUCLEOTIDE SEQUENCE [LARGE SCALE GENOMIC DNA]</scope>
</reference>
<evidence type="ECO:0000313" key="11">
    <source>
        <dbReference type="EMBL" id="APU03179.1"/>
    </source>
</evidence>
<dbReference type="GO" id="GO:0044423">
    <property type="term" value="C:virion component"/>
    <property type="evidence" value="ECO:0007669"/>
    <property type="project" value="UniProtKB-KW"/>
</dbReference>
<comment type="subcellular location">
    <subcellularLocation>
        <location evidence="2">Virion</location>
    </subcellularLocation>
</comment>
<evidence type="ECO:0000256" key="3">
    <source>
        <dbReference type="ARBA" id="ARBA00022470"/>
    </source>
</evidence>
<evidence type="ECO:0000256" key="4">
    <source>
        <dbReference type="ARBA" id="ARBA00022595"/>
    </source>
</evidence>
<dbReference type="Proteomes" id="UP000221958">
    <property type="component" value="Segment"/>
</dbReference>
<accession>A0A1L7DS55</accession>
<sequence>MSAPSYRSLFEKYQDHNVLLKSKDYAHWTLPKLMPRAGVAQASAAVAGTTELIERDYQELGALLVNNLSAKLTSLLLPANRPFFGIDMSKELQARIQQKGVLDSEVQAALAQHEMNASQQVFLNASYHQLTMAVAHLIVTGNVVVYRDKKKKRTICYGLQNFAIRRTGQGELADLLVREYESFAGLSREIRAILVSRYPDKYRNAEYDINIPVFTRIQREELPNGKCNFRVSQEIENIRIGTDGVYPEHLCPWQAPTWSLVAGEHYGRGLVEDYAGGFASMSDKSEALALYGIAAMKFINLVAPGSGNNVEDLNAAETGDYVQGTNGGIQVQEAGDGPKIEAMRAEIQAHFNNLARAFMYQANTRDAERVTAYELRQQAQEANTALGGQYSALAESFQVPLAHLLLTEIEPGILEGIITGDIQLNIIAGIPALSRGIEVQNLLQASQDAAGVVPPLLQLDKRIDPNKLMDVIYAGQSVDTSRFHRSKTEQEQIDNAAKGEIQAQNTLDQANNAANNLQTVQAIQNLPGSNA</sequence>